<dbReference type="RefSeq" id="WP_110394775.1">
    <property type="nucleotide sequence ID" value="NZ_JBHUHB010000001.1"/>
</dbReference>
<dbReference type="Pfam" id="PF10282">
    <property type="entry name" value="Lactonase"/>
    <property type="match status" value="1"/>
</dbReference>
<dbReference type="PANTHER" id="PTHR30344">
    <property type="entry name" value="6-PHOSPHOGLUCONOLACTONASE-RELATED"/>
    <property type="match status" value="1"/>
</dbReference>
<dbReference type="GO" id="GO:0005829">
    <property type="term" value="C:cytosol"/>
    <property type="evidence" value="ECO:0007669"/>
    <property type="project" value="TreeGrafter"/>
</dbReference>
<protein>
    <submittedName>
        <fullName evidence="2">6-phosphogluconolactonase</fullName>
    </submittedName>
</protein>
<evidence type="ECO:0000256" key="1">
    <source>
        <dbReference type="ARBA" id="ARBA00005564"/>
    </source>
</evidence>
<comment type="caution">
    <text evidence="2">The sequence shown here is derived from an EMBL/GenBank/DDBJ whole genome shotgun (WGS) entry which is preliminary data.</text>
</comment>
<dbReference type="GO" id="GO:0017057">
    <property type="term" value="F:6-phosphogluconolactonase activity"/>
    <property type="evidence" value="ECO:0007669"/>
    <property type="project" value="TreeGrafter"/>
</dbReference>
<dbReference type="OrthoDB" id="9790815at2"/>
<dbReference type="InterPro" id="IPR015943">
    <property type="entry name" value="WD40/YVTN_repeat-like_dom_sf"/>
</dbReference>
<dbReference type="AlphaFoldDB" id="A0A2V3W4E2"/>
<evidence type="ECO:0000313" key="2">
    <source>
        <dbReference type="EMBL" id="PXW87948.1"/>
    </source>
</evidence>
<name>A0A2V3W4E2_9BACI</name>
<reference evidence="2 3" key="1">
    <citation type="submission" date="2018-05" db="EMBL/GenBank/DDBJ databases">
        <title>Genomic Encyclopedia of Type Strains, Phase IV (KMG-IV): sequencing the most valuable type-strain genomes for metagenomic binning, comparative biology and taxonomic classification.</title>
        <authorList>
            <person name="Goeker M."/>
        </authorList>
    </citation>
    <scope>NUCLEOTIDE SEQUENCE [LARGE SCALE GENOMIC DNA]</scope>
    <source>
        <strain evidence="2 3">DSM 28556</strain>
    </source>
</reference>
<sequence length="343" mass="39274">MSNRKYNLFVGCYGKAVEETIHWLHFDAEKGQLSKVHSCNGIENPSFLTINHRKSHLFTVSEVQNGQVVSFEINKDLCTIHELNRQKTKGGPCYLEIDCTDEYLFTANYSNGSIIIHKIEKSGAIGREVDYHFYHDDGFLPSKIHAIRKIPKTSYFVATDLGLNKLYFYTFNQRTGKLTFLRDQEVPKGSGPRHITFHPSLSIFYVVNEFNSTVLTYAYDEHLKRIHLLQVLPTLPETFKEDNYGADIHITVVGDYLYVSNRGHHSLTAYKVLRDGSLSTINQIKTDGKWPRNFVIIPNEQYIVVANEHTNSLVVMKILGDGRLQKTGHSYQVNKPVCLEVIE</sequence>
<keyword evidence="3" id="KW-1185">Reference proteome</keyword>
<dbReference type="EMBL" id="QJJQ01000004">
    <property type="protein sequence ID" value="PXW87948.1"/>
    <property type="molecule type" value="Genomic_DNA"/>
</dbReference>
<dbReference type="PANTHER" id="PTHR30344:SF1">
    <property type="entry name" value="6-PHOSPHOGLUCONOLACTONASE"/>
    <property type="match status" value="1"/>
</dbReference>
<dbReference type="InterPro" id="IPR050282">
    <property type="entry name" value="Cycloisomerase_2"/>
</dbReference>
<organism evidence="2 3">
    <name type="scientific">Pseudogracilibacillus auburnensis</name>
    <dbReference type="NCBI Taxonomy" id="1494959"/>
    <lineage>
        <taxon>Bacteria</taxon>
        <taxon>Bacillati</taxon>
        <taxon>Bacillota</taxon>
        <taxon>Bacilli</taxon>
        <taxon>Bacillales</taxon>
        <taxon>Bacillaceae</taxon>
        <taxon>Pseudogracilibacillus</taxon>
    </lineage>
</organism>
<comment type="similarity">
    <text evidence="1">Belongs to the cycloisomerase 2 family.</text>
</comment>
<dbReference type="InterPro" id="IPR011048">
    <property type="entry name" value="Haem_d1_sf"/>
</dbReference>
<dbReference type="SUPFAM" id="SSF51004">
    <property type="entry name" value="C-terminal (heme d1) domain of cytochrome cd1-nitrite reductase"/>
    <property type="match status" value="1"/>
</dbReference>
<proteinExistence type="inferred from homology"/>
<gene>
    <name evidence="2" type="ORF">DFR56_10498</name>
</gene>
<dbReference type="Gene3D" id="2.130.10.10">
    <property type="entry name" value="YVTN repeat-like/Quinoprotein amine dehydrogenase"/>
    <property type="match status" value="1"/>
</dbReference>
<dbReference type="InterPro" id="IPR019405">
    <property type="entry name" value="Lactonase_7-beta_prop"/>
</dbReference>
<evidence type="ECO:0000313" key="3">
    <source>
        <dbReference type="Proteomes" id="UP000247978"/>
    </source>
</evidence>
<dbReference type="Proteomes" id="UP000247978">
    <property type="component" value="Unassembled WGS sequence"/>
</dbReference>
<accession>A0A2V3W4E2</accession>